<organism evidence="1 2">
    <name type="scientific">Ditylenchus destructor</name>
    <dbReference type="NCBI Taxonomy" id="166010"/>
    <lineage>
        <taxon>Eukaryota</taxon>
        <taxon>Metazoa</taxon>
        <taxon>Ecdysozoa</taxon>
        <taxon>Nematoda</taxon>
        <taxon>Chromadorea</taxon>
        <taxon>Rhabditida</taxon>
        <taxon>Tylenchina</taxon>
        <taxon>Tylenchomorpha</taxon>
        <taxon>Sphaerularioidea</taxon>
        <taxon>Anguinidae</taxon>
        <taxon>Anguininae</taxon>
        <taxon>Ditylenchus</taxon>
    </lineage>
</organism>
<name>A0AAD4QWH2_9BILA</name>
<proteinExistence type="predicted"/>
<keyword evidence="2" id="KW-1185">Reference proteome</keyword>
<comment type="caution">
    <text evidence="1">The sequence shown here is derived from an EMBL/GenBank/DDBJ whole genome shotgun (WGS) entry which is preliminary data.</text>
</comment>
<reference evidence="1" key="1">
    <citation type="submission" date="2022-01" db="EMBL/GenBank/DDBJ databases">
        <title>Genome Sequence Resource for Two Populations of Ditylenchus destructor, the Migratory Endoparasitic Phytonematode.</title>
        <authorList>
            <person name="Zhang H."/>
            <person name="Lin R."/>
            <person name="Xie B."/>
        </authorList>
    </citation>
    <scope>NUCLEOTIDE SEQUENCE</scope>
    <source>
        <strain evidence="1">BazhouSP</strain>
    </source>
</reference>
<dbReference type="AlphaFoldDB" id="A0AAD4QWH2"/>
<dbReference type="Proteomes" id="UP001201812">
    <property type="component" value="Unassembled WGS sequence"/>
</dbReference>
<evidence type="ECO:0000313" key="2">
    <source>
        <dbReference type="Proteomes" id="UP001201812"/>
    </source>
</evidence>
<evidence type="ECO:0000313" key="1">
    <source>
        <dbReference type="EMBL" id="KAI1694056.1"/>
    </source>
</evidence>
<dbReference type="EMBL" id="JAKKPZ010000555">
    <property type="protein sequence ID" value="KAI1694056.1"/>
    <property type="molecule type" value="Genomic_DNA"/>
</dbReference>
<accession>A0AAD4QWH2</accession>
<protein>
    <submittedName>
        <fullName evidence="1">Uncharacterized protein</fullName>
    </submittedName>
</protein>
<sequence>MLLDNMYRSYEYYTHSRFRYLGTSPSGYLYCSHPALAETENYERLRNSTIYKVHDWETPYTNKDPCIPPECIAKEDNWTCAKPNEFNEMRFNSDSYRGLFILFRHRSLQVTENVTLLPIDLSHWQTTFEQSKCVKIQITAFHHYCFCMGANKSEWFCKRSVRPQKMFGDFSKWIRGNEALNATISPESTRTSLNLSTTIVYGELNEEDDWVDDAWRWHVIEEGKNSADSLPLTYYLFIICAYGSHIL</sequence>
<gene>
    <name evidence="1" type="ORF">DdX_20319</name>
</gene>